<protein>
    <submittedName>
        <fullName evidence="2">Uncharacterized protein</fullName>
    </submittedName>
</protein>
<sequence length="239" mass="27742">MTITFQKRHFVILGVIAVTCFFGYYFRGKLLDQFLNSPEKTVNNALNYLMYNKAESSGLFSTRYEYGVLKNYSYYRIDNWQLTSKSIGFQTYLVEVIEASLGRNVVFVVEKAGNGWTIIDSYNFVVINTVGDMNGKSDIEKYVLMSDIKENVKLEHWKYELLRGGIIQGWGTVVNNSKTAVDFIKFVMEYRDKSGNIVNTQETYAIGGDYLLPGQRRKFQWFTYNCYDCRKGSAYLKFE</sequence>
<dbReference type="RefSeq" id="WP_188752889.1">
    <property type="nucleotide sequence ID" value="NZ_BMIK01000016.1"/>
</dbReference>
<dbReference type="EMBL" id="BMIK01000016">
    <property type="protein sequence ID" value="GGC41021.1"/>
    <property type="molecule type" value="Genomic_DNA"/>
</dbReference>
<reference evidence="3" key="1">
    <citation type="journal article" date="2019" name="Int. J. Syst. Evol. Microbiol.">
        <title>The Global Catalogue of Microorganisms (GCM) 10K type strain sequencing project: providing services to taxonomists for standard genome sequencing and annotation.</title>
        <authorList>
            <consortium name="The Broad Institute Genomics Platform"/>
            <consortium name="The Broad Institute Genome Sequencing Center for Infectious Disease"/>
            <person name="Wu L."/>
            <person name="Ma J."/>
        </authorList>
    </citation>
    <scope>NUCLEOTIDE SEQUENCE [LARGE SCALE GENOMIC DNA]</scope>
    <source>
        <strain evidence="3">CGMCC 1.15342</strain>
    </source>
</reference>
<evidence type="ECO:0000313" key="3">
    <source>
        <dbReference type="Proteomes" id="UP000597338"/>
    </source>
</evidence>
<evidence type="ECO:0000256" key="1">
    <source>
        <dbReference type="SAM" id="Phobius"/>
    </source>
</evidence>
<organism evidence="2 3">
    <name type="scientific">Parapedobacter defluvii</name>
    <dbReference type="NCBI Taxonomy" id="2045106"/>
    <lineage>
        <taxon>Bacteria</taxon>
        <taxon>Pseudomonadati</taxon>
        <taxon>Bacteroidota</taxon>
        <taxon>Sphingobacteriia</taxon>
        <taxon>Sphingobacteriales</taxon>
        <taxon>Sphingobacteriaceae</taxon>
        <taxon>Parapedobacter</taxon>
    </lineage>
</organism>
<dbReference type="Proteomes" id="UP000597338">
    <property type="component" value="Unassembled WGS sequence"/>
</dbReference>
<accession>A0ABQ1MLK0</accession>
<keyword evidence="3" id="KW-1185">Reference proteome</keyword>
<proteinExistence type="predicted"/>
<comment type="caution">
    <text evidence="2">The sequence shown here is derived from an EMBL/GenBank/DDBJ whole genome shotgun (WGS) entry which is preliminary data.</text>
</comment>
<name>A0ABQ1MLK0_9SPHI</name>
<feature type="transmembrane region" description="Helical" evidence="1">
    <location>
        <begin position="9"/>
        <end position="26"/>
    </location>
</feature>
<keyword evidence="1" id="KW-1133">Transmembrane helix</keyword>
<keyword evidence="1" id="KW-0812">Transmembrane</keyword>
<keyword evidence="1" id="KW-0472">Membrane</keyword>
<evidence type="ECO:0000313" key="2">
    <source>
        <dbReference type="EMBL" id="GGC41021.1"/>
    </source>
</evidence>
<gene>
    <name evidence="2" type="ORF">GCM10011386_36330</name>
</gene>